<evidence type="ECO:0000313" key="1">
    <source>
        <dbReference type="EMBL" id="THD27143.1"/>
    </source>
</evidence>
<reference evidence="1" key="1">
    <citation type="submission" date="2019-03" db="EMBL/GenBank/DDBJ databases">
        <title>Improved annotation for the trematode Fasciola hepatica.</title>
        <authorList>
            <person name="Choi Y.-J."/>
            <person name="Martin J."/>
            <person name="Mitreva M."/>
        </authorList>
    </citation>
    <scope>NUCLEOTIDE SEQUENCE [LARGE SCALE GENOMIC DNA]</scope>
</reference>
<evidence type="ECO:0000313" key="2">
    <source>
        <dbReference type="Proteomes" id="UP000230066"/>
    </source>
</evidence>
<protein>
    <submittedName>
        <fullName evidence="1">Uncharacterized protein</fullName>
    </submittedName>
</protein>
<comment type="caution">
    <text evidence="1">The sequence shown here is derived from an EMBL/GenBank/DDBJ whole genome shotgun (WGS) entry which is preliminary data.</text>
</comment>
<dbReference type="PANTHER" id="PTHR32122:SF1">
    <property type="entry name" value="TATA BOX-BINDING PROTEIN-ASSOCIATED FACTOR RNA POLYMERASE I SUBUNIT A"/>
    <property type="match status" value="1"/>
</dbReference>
<sequence>MPSDNQFGLKRLYFLRLYRACKVFGHAQNELFFQFLWGTEAFTRLFSPEDFRLCLRSEKLRIMCFMWSLLSKYEFKEAARLLIHSLHTFPMAASWIWRVAFHIFRCLNAPESFRKFNKVLDQFRLADENNRVLERILHHMVQGDLDAAHKCRSHKVTHRDRYTSVESIITREPEFERVQRLQRLYEGLSLYCLWNEQSVGISVSDDHDHDRDQAAADELAEKAFHRLQEVEAMISGGYLCDVFIRPLVETLEYFGESARARRLLVRYKRHVPENPNTLRYLCEWYKRQHVTDQSEPMNLSDNEPVVDAKTVQSNSPGRRRLGSAKAFRRILTLRIQFSKHVLPEPAPALPSSSAGLSFLEEKKHLRAVHPHMSTIVICLKHGRPLDALELAFLVLDHPSWALYTEPWKLLKRAVLAVGKYSPEVSEAIRIRRRVWSRLHFSQISKLPAAANFTRSLFSKTHLMSTSTITEDPDTTHLGPLLSIEPMYVRASSTVDTSEGDTST</sequence>
<accession>A0A4E0RHV2</accession>
<dbReference type="Pfam" id="PF14929">
    <property type="entry name" value="TAF1_subA"/>
    <property type="match status" value="1"/>
</dbReference>
<dbReference type="GO" id="GO:0006360">
    <property type="term" value="P:transcription by RNA polymerase I"/>
    <property type="evidence" value="ECO:0007669"/>
    <property type="project" value="InterPro"/>
</dbReference>
<dbReference type="AlphaFoldDB" id="A0A4E0RHV2"/>
<name>A0A4E0RHV2_FASHE</name>
<gene>
    <name evidence="1" type="ORF">D915_002022</name>
</gene>
<dbReference type="InterPro" id="IPR052669">
    <property type="entry name" value="SL1/TIF-IB_Component"/>
</dbReference>
<dbReference type="EMBL" id="JXXN02000515">
    <property type="protein sequence ID" value="THD27143.1"/>
    <property type="molecule type" value="Genomic_DNA"/>
</dbReference>
<keyword evidence="2" id="KW-1185">Reference proteome</keyword>
<dbReference type="PANTHER" id="PTHR32122">
    <property type="entry name" value="TATA BOX-BINDING PROTEIN ASSOCIATED FACTOR RNA POLYMERASE I SUBUNIT A"/>
    <property type="match status" value="1"/>
</dbReference>
<dbReference type="Proteomes" id="UP000230066">
    <property type="component" value="Unassembled WGS sequence"/>
</dbReference>
<dbReference type="GO" id="GO:0000120">
    <property type="term" value="C:RNA polymerase I transcription regulator complex"/>
    <property type="evidence" value="ECO:0007669"/>
    <property type="project" value="InterPro"/>
</dbReference>
<organism evidence="1 2">
    <name type="scientific">Fasciola hepatica</name>
    <name type="common">Liver fluke</name>
    <dbReference type="NCBI Taxonomy" id="6192"/>
    <lineage>
        <taxon>Eukaryota</taxon>
        <taxon>Metazoa</taxon>
        <taxon>Spiralia</taxon>
        <taxon>Lophotrochozoa</taxon>
        <taxon>Platyhelminthes</taxon>
        <taxon>Trematoda</taxon>
        <taxon>Digenea</taxon>
        <taxon>Plagiorchiida</taxon>
        <taxon>Echinostomata</taxon>
        <taxon>Echinostomatoidea</taxon>
        <taxon>Fasciolidae</taxon>
        <taxon>Fasciola</taxon>
    </lineage>
</organism>
<proteinExistence type="predicted"/>
<dbReference type="InterPro" id="IPR039495">
    <property type="entry name" value="TAF1A"/>
</dbReference>